<organism evidence="2 3">
    <name type="scientific">Podospora didyma</name>
    <dbReference type="NCBI Taxonomy" id="330526"/>
    <lineage>
        <taxon>Eukaryota</taxon>
        <taxon>Fungi</taxon>
        <taxon>Dikarya</taxon>
        <taxon>Ascomycota</taxon>
        <taxon>Pezizomycotina</taxon>
        <taxon>Sordariomycetes</taxon>
        <taxon>Sordariomycetidae</taxon>
        <taxon>Sordariales</taxon>
        <taxon>Podosporaceae</taxon>
        <taxon>Podospora</taxon>
    </lineage>
</organism>
<dbReference type="Proteomes" id="UP001285441">
    <property type="component" value="Unassembled WGS sequence"/>
</dbReference>
<name>A0AAE0N234_9PEZI</name>
<dbReference type="InterPro" id="IPR046341">
    <property type="entry name" value="SET_dom_sf"/>
</dbReference>
<dbReference type="Gene3D" id="2.170.270.10">
    <property type="entry name" value="SET domain"/>
    <property type="match status" value="1"/>
</dbReference>
<protein>
    <recommendedName>
        <fullName evidence="4">SET domain-containing protein</fullName>
    </recommendedName>
</protein>
<dbReference type="InterPro" id="IPR053185">
    <property type="entry name" value="SET_domain_protein"/>
</dbReference>
<reference evidence="2" key="2">
    <citation type="submission" date="2023-06" db="EMBL/GenBank/DDBJ databases">
        <authorList>
            <consortium name="Lawrence Berkeley National Laboratory"/>
            <person name="Haridas S."/>
            <person name="Hensen N."/>
            <person name="Bonometti L."/>
            <person name="Westerberg I."/>
            <person name="Brannstrom I.O."/>
            <person name="Guillou S."/>
            <person name="Cros-Aarteil S."/>
            <person name="Calhoun S."/>
            <person name="Kuo A."/>
            <person name="Mondo S."/>
            <person name="Pangilinan J."/>
            <person name="Riley R."/>
            <person name="LaButti K."/>
            <person name="Andreopoulos B."/>
            <person name="Lipzen A."/>
            <person name="Chen C."/>
            <person name="Yanf M."/>
            <person name="Daum C."/>
            <person name="Ng V."/>
            <person name="Clum A."/>
            <person name="Steindorff A."/>
            <person name="Ohm R."/>
            <person name="Martin F."/>
            <person name="Silar P."/>
            <person name="Natvig D."/>
            <person name="Lalanne C."/>
            <person name="Gautier V."/>
            <person name="Ament-velasquez S.L."/>
            <person name="Kruys A."/>
            <person name="Hutchinson M.I."/>
            <person name="Powell A.J."/>
            <person name="Barry K."/>
            <person name="Miller A.N."/>
            <person name="Grigoriev I.V."/>
            <person name="Debuchy R."/>
            <person name="Gladieux P."/>
            <person name="Thoren M.H."/>
            <person name="Johannesson H."/>
        </authorList>
    </citation>
    <scope>NUCLEOTIDE SEQUENCE</scope>
    <source>
        <strain evidence="2">CBS 232.78</strain>
    </source>
</reference>
<evidence type="ECO:0000313" key="2">
    <source>
        <dbReference type="EMBL" id="KAK3368021.1"/>
    </source>
</evidence>
<evidence type="ECO:0000313" key="3">
    <source>
        <dbReference type="Proteomes" id="UP001285441"/>
    </source>
</evidence>
<comment type="caution">
    <text evidence="2">The sequence shown here is derived from an EMBL/GenBank/DDBJ whole genome shotgun (WGS) entry which is preliminary data.</text>
</comment>
<accession>A0AAE0N234</accession>
<sequence>MSPAKERASSQPETSPRAREFSARNPSSSFPTWFWSIRSTKPKTCWRLSAKITITYLGIDRPRDTRREILKARFGFNCSCRLCSLPADLSLESDKRLIEIQRLDRLINQHGVMGILTAPLKVLRFVDQKVCLYTAQSPHDAGLSRAFWDAAQIAIANGDLARGKVFAEAQSLGGRSAREMTARMLPCLQLWHGNPASLSLYGMSSKWKTTLDEIPKALSPADFEDWLWKREKPRAQEQQPSSLPGKLASLRNRDIFPAFADLPGEHEIDLNFYDSTDGATYHPASLMQVKDVDGETLSFFFYTDGRGGEVDRAQLQNGYTVAVLYAKVHDFLYGDPSIHVEEAFVVRIFPISLQGCSP</sequence>
<reference evidence="2" key="1">
    <citation type="journal article" date="2023" name="Mol. Phylogenet. Evol.">
        <title>Genome-scale phylogeny and comparative genomics of the fungal order Sordariales.</title>
        <authorList>
            <person name="Hensen N."/>
            <person name="Bonometti L."/>
            <person name="Westerberg I."/>
            <person name="Brannstrom I.O."/>
            <person name="Guillou S."/>
            <person name="Cros-Aarteil S."/>
            <person name="Calhoun S."/>
            <person name="Haridas S."/>
            <person name="Kuo A."/>
            <person name="Mondo S."/>
            <person name="Pangilinan J."/>
            <person name="Riley R."/>
            <person name="LaButti K."/>
            <person name="Andreopoulos B."/>
            <person name="Lipzen A."/>
            <person name="Chen C."/>
            <person name="Yan M."/>
            <person name="Daum C."/>
            <person name="Ng V."/>
            <person name="Clum A."/>
            <person name="Steindorff A."/>
            <person name="Ohm R.A."/>
            <person name="Martin F."/>
            <person name="Silar P."/>
            <person name="Natvig D.O."/>
            <person name="Lalanne C."/>
            <person name="Gautier V."/>
            <person name="Ament-Velasquez S.L."/>
            <person name="Kruys A."/>
            <person name="Hutchinson M.I."/>
            <person name="Powell A.J."/>
            <person name="Barry K."/>
            <person name="Miller A.N."/>
            <person name="Grigoriev I.V."/>
            <person name="Debuchy R."/>
            <person name="Gladieux P."/>
            <person name="Hiltunen Thoren M."/>
            <person name="Johannesson H."/>
        </authorList>
    </citation>
    <scope>NUCLEOTIDE SEQUENCE</scope>
    <source>
        <strain evidence="2">CBS 232.78</strain>
    </source>
</reference>
<gene>
    <name evidence="2" type="ORF">B0H63DRAFT_515714</name>
</gene>
<proteinExistence type="predicted"/>
<dbReference type="AlphaFoldDB" id="A0AAE0N234"/>
<evidence type="ECO:0008006" key="4">
    <source>
        <dbReference type="Google" id="ProtNLM"/>
    </source>
</evidence>
<dbReference type="PANTHER" id="PTHR47332">
    <property type="entry name" value="SET DOMAIN-CONTAINING PROTEIN 5"/>
    <property type="match status" value="1"/>
</dbReference>
<dbReference type="PANTHER" id="PTHR47332:SF2">
    <property type="entry name" value="SET-6"/>
    <property type="match status" value="1"/>
</dbReference>
<dbReference type="EMBL" id="JAULSW010000011">
    <property type="protein sequence ID" value="KAK3368021.1"/>
    <property type="molecule type" value="Genomic_DNA"/>
</dbReference>
<keyword evidence="3" id="KW-1185">Reference proteome</keyword>
<feature type="region of interest" description="Disordered" evidence="1">
    <location>
        <begin position="1"/>
        <end position="28"/>
    </location>
</feature>
<evidence type="ECO:0000256" key="1">
    <source>
        <dbReference type="SAM" id="MobiDB-lite"/>
    </source>
</evidence>